<evidence type="ECO:0000256" key="1">
    <source>
        <dbReference type="SAM" id="MobiDB-lite"/>
    </source>
</evidence>
<dbReference type="AlphaFoldDB" id="A0AA88DPW7"/>
<dbReference type="Proteomes" id="UP001187192">
    <property type="component" value="Unassembled WGS sequence"/>
</dbReference>
<reference evidence="2" key="1">
    <citation type="submission" date="2023-07" db="EMBL/GenBank/DDBJ databases">
        <title>draft genome sequence of fig (Ficus carica).</title>
        <authorList>
            <person name="Takahashi T."/>
            <person name="Nishimura K."/>
        </authorList>
    </citation>
    <scope>NUCLEOTIDE SEQUENCE</scope>
</reference>
<gene>
    <name evidence="2" type="ORF">TIFTF001_028505</name>
</gene>
<feature type="region of interest" description="Disordered" evidence="1">
    <location>
        <begin position="1"/>
        <end position="57"/>
    </location>
</feature>
<accession>A0AA88DPW7</accession>
<organism evidence="2 3">
    <name type="scientific">Ficus carica</name>
    <name type="common">Common fig</name>
    <dbReference type="NCBI Taxonomy" id="3494"/>
    <lineage>
        <taxon>Eukaryota</taxon>
        <taxon>Viridiplantae</taxon>
        <taxon>Streptophyta</taxon>
        <taxon>Embryophyta</taxon>
        <taxon>Tracheophyta</taxon>
        <taxon>Spermatophyta</taxon>
        <taxon>Magnoliopsida</taxon>
        <taxon>eudicotyledons</taxon>
        <taxon>Gunneridae</taxon>
        <taxon>Pentapetalae</taxon>
        <taxon>rosids</taxon>
        <taxon>fabids</taxon>
        <taxon>Rosales</taxon>
        <taxon>Moraceae</taxon>
        <taxon>Ficeae</taxon>
        <taxon>Ficus</taxon>
    </lineage>
</organism>
<evidence type="ECO:0000313" key="3">
    <source>
        <dbReference type="Proteomes" id="UP001187192"/>
    </source>
</evidence>
<dbReference type="EMBL" id="BTGU01000087">
    <property type="protein sequence ID" value="GMN59417.1"/>
    <property type="molecule type" value="Genomic_DNA"/>
</dbReference>
<comment type="caution">
    <text evidence="2">The sequence shown here is derived from an EMBL/GenBank/DDBJ whole genome shotgun (WGS) entry which is preliminary data.</text>
</comment>
<feature type="compositionally biased region" description="Polar residues" evidence="1">
    <location>
        <begin position="1"/>
        <end position="21"/>
    </location>
</feature>
<name>A0AA88DPW7_FICCA</name>
<keyword evidence="3" id="KW-1185">Reference proteome</keyword>
<evidence type="ECO:0000313" key="2">
    <source>
        <dbReference type="EMBL" id="GMN59417.1"/>
    </source>
</evidence>
<proteinExistence type="predicted"/>
<protein>
    <submittedName>
        <fullName evidence="2">Uncharacterized protein</fullName>
    </submittedName>
</protein>
<sequence length="128" mass="13992">MIPSSSFDRISSRNENPSASSGPIMPPRSKSDPSAPPGPIISATYGPILPPPSDGSPFASPGKNLEFVELMPGNIYSSYWIVFFLNIKASDGNNMYQTKVYMTPEVVPKKILFRTDPPFYRDSAMSLS</sequence>